<dbReference type="Pfam" id="PF12697">
    <property type="entry name" value="Abhydrolase_6"/>
    <property type="match status" value="1"/>
</dbReference>
<name>A0A433JTJ6_9MICO</name>
<protein>
    <submittedName>
        <fullName evidence="3">Alpha/beta hydrolase</fullName>
    </submittedName>
</protein>
<dbReference type="InterPro" id="IPR050228">
    <property type="entry name" value="Carboxylesterase_BioH"/>
</dbReference>
<keyword evidence="3" id="KW-0378">Hydrolase</keyword>
<evidence type="ECO:0000313" key="4">
    <source>
        <dbReference type="Proteomes" id="UP000274909"/>
    </source>
</evidence>
<feature type="domain" description="AB hydrolase-1" evidence="2">
    <location>
        <begin position="55"/>
        <end position="289"/>
    </location>
</feature>
<dbReference type="PANTHER" id="PTHR43194">
    <property type="entry name" value="HYDROLASE ALPHA/BETA FOLD FAMILY"/>
    <property type="match status" value="1"/>
</dbReference>
<evidence type="ECO:0000313" key="3">
    <source>
        <dbReference type="EMBL" id="RUR01254.1"/>
    </source>
</evidence>
<feature type="compositionally biased region" description="Pro residues" evidence="1">
    <location>
        <begin position="308"/>
        <end position="325"/>
    </location>
</feature>
<dbReference type="AlphaFoldDB" id="A0A433JTJ6"/>
<accession>A0A433JTJ6</accession>
<gene>
    <name evidence="3" type="ORF">ELQ94_07005</name>
</gene>
<dbReference type="RefSeq" id="WP_127048586.1">
    <property type="nucleotide sequence ID" value="NZ_RZGZ01000002.1"/>
</dbReference>
<dbReference type="SUPFAM" id="SSF53474">
    <property type="entry name" value="alpha/beta-Hydrolases"/>
    <property type="match status" value="1"/>
</dbReference>
<sequence length="331" mass="34118">MSDVDIDDEFRYLAGQAEALGVDAVPAHRRSRFTDRADRAVSALEWGTGGPEVTFLHGAGLNAHTWDSTVLALGRPALSIDLPGHGHSDWRDDVDYRAESNAAAVFSVLERVGSDCQLVVGQSLGGLTAAALAATNPGTVCGLVVVDITPSVDTSTGAAAVRDFLDGPDVYATRDEIVDRAIAFGIGSDRDELARGVFLNTKPVEGGYAFRHHLANLGGAAPLFDADKSGLWSAFERLTVPVLLVRASHGFLTDALEEEFLSRVPSSRAITITGGHNLQEHAPVALAQAIATALSSASAEAVVAAPSPAAPSPAAAPAPSAPSPGAPSTTS</sequence>
<dbReference type="InterPro" id="IPR029058">
    <property type="entry name" value="AB_hydrolase_fold"/>
</dbReference>
<dbReference type="InterPro" id="IPR000073">
    <property type="entry name" value="AB_hydrolase_1"/>
</dbReference>
<reference evidence="3 4" key="1">
    <citation type="submission" date="2018-12" db="EMBL/GenBank/DDBJ databases">
        <authorList>
            <person name="Li F."/>
        </authorList>
    </citation>
    <scope>NUCLEOTIDE SEQUENCE [LARGE SCALE GENOMIC DNA]</scope>
    <source>
        <strain evidence="3 4">EGI 6500705</strain>
    </source>
</reference>
<dbReference type="Gene3D" id="3.40.50.1820">
    <property type="entry name" value="alpha/beta hydrolase"/>
    <property type="match status" value="1"/>
</dbReference>
<proteinExistence type="predicted"/>
<feature type="region of interest" description="Disordered" evidence="1">
    <location>
        <begin position="305"/>
        <end position="331"/>
    </location>
</feature>
<evidence type="ECO:0000259" key="2">
    <source>
        <dbReference type="Pfam" id="PF12697"/>
    </source>
</evidence>
<dbReference type="EMBL" id="RZGZ01000002">
    <property type="protein sequence ID" value="RUR01254.1"/>
    <property type="molecule type" value="Genomic_DNA"/>
</dbReference>
<dbReference type="OrthoDB" id="63519at2"/>
<comment type="caution">
    <text evidence="3">The sequence shown here is derived from an EMBL/GenBank/DDBJ whole genome shotgun (WGS) entry which is preliminary data.</text>
</comment>
<dbReference type="GO" id="GO:0016787">
    <property type="term" value="F:hydrolase activity"/>
    <property type="evidence" value="ECO:0007669"/>
    <property type="project" value="UniProtKB-KW"/>
</dbReference>
<dbReference type="Proteomes" id="UP000274909">
    <property type="component" value="Unassembled WGS sequence"/>
</dbReference>
<evidence type="ECO:0000256" key="1">
    <source>
        <dbReference type="SAM" id="MobiDB-lite"/>
    </source>
</evidence>
<keyword evidence="4" id="KW-1185">Reference proteome</keyword>
<dbReference type="PANTHER" id="PTHR43194:SF2">
    <property type="entry name" value="PEROXISOMAL MEMBRANE PROTEIN LPX1"/>
    <property type="match status" value="1"/>
</dbReference>
<organism evidence="3 4">
    <name type="scientific">Labedella endophytica</name>
    <dbReference type="NCBI Taxonomy" id="1523160"/>
    <lineage>
        <taxon>Bacteria</taxon>
        <taxon>Bacillati</taxon>
        <taxon>Actinomycetota</taxon>
        <taxon>Actinomycetes</taxon>
        <taxon>Micrococcales</taxon>
        <taxon>Microbacteriaceae</taxon>
        <taxon>Labedella</taxon>
    </lineage>
</organism>